<sequence length="623" mass="71053">MTVITPGIDFLLRGGFSYIFPSVVFAIVLNHVSYSNGIPIPTVALVLIGLFATPAYAFVRVYTSEWKTRREARRLGVRLIPRVKGASVGNLDVLRKLMRNSENGYPGDGSASFIKEYGPIVDLHILWDYAVVTVCPEHIKAMLAKDFNNFEKGARLSSPSSVLRSFTEIEYLPQGQDFRTNMNSVLGTGVFNSDGDMWKFHRSMTRPFFSRDRISHFDLFDRHAEIVVQKMRERSREGLAIDFQDLMGRFTLDSATEFLFGSCVYSLNGRLPYPYDKQLLHYSDSHPSEEVAEKFAHAFLEAQRIISSREQLGWVWPLTEIWGDKTKEHMKVVDAFIAPIVKDAVKKKRLADEEKGTIGVAKQQNDEVADDETLLDHLVKFTSDPVVLRDEVLNIMIAGRDTTAATLTVILYFLSTHPAVFARLRNEVIEKVGTSRRPTFENIREMKFLRAVINETLRLYPIVPFNVRTSIQPTVWTSPDPTEKPLYIPAKTKLSYSVMLMHRRKDLWGPDAEEFDPDRFLDARLNKYLIPNSFAFLPFNAGPRICLGQQFAYNEMSFMVIRLLQAFDSFALDEDAQPPHTKPNPAWKHDVGTRKGMEKFFPKVGLTLYAHGGLWIKTQEATE</sequence>
<keyword evidence="10" id="KW-0472">Membrane</keyword>
<dbReference type="InterPro" id="IPR036396">
    <property type="entry name" value="Cyt_P450_sf"/>
</dbReference>
<gene>
    <name evidence="11" type="ORF">PC9H_011734</name>
</gene>
<dbReference type="Gene3D" id="1.10.630.10">
    <property type="entry name" value="Cytochrome P450"/>
    <property type="match status" value="1"/>
</dbReference>
<dbReference type="GO" id="GO:0004497">
    <property type="term" value="F:monooxygenase activity"/>
    <property type="evidence" value="ECO:0007669"/>
    <property type="project" value="UniProtKB-KW"/>
</dbReference>
<comment type="cofactor">
    <cofactor evidence="1 8">
        <name>heme</name>
        <dbReference type="ChEBI" id="CHEBI:30413"/>
    </cofactor>
</comment>
<organism evidence="11 12">
    <name type="scientific">Pleurotus ostreatus</name>
    <name type="common">Oyster mushroom</name>
    <name type="synonym">White-rot fungus</name>
    <dbReference type="NCBI Taxonomy" id="5322"/>
    <lineage>
        <taxon>Eukaryota</taxon>
        <taxon>Fungi</taxon>
        <taxon>Dikarya</taxon>
        <taxon>Basidiomycota</taxon>
        <taxon>Agaricomycotina</taxon>
        <taxon>Agaricomycetes</taxon>
        <taxon>Agaricomycetidae</taxon>
        <taxon>Agaricales</taxon>
        <taxon>Pleurotineae</taxon>
        <taxon>Pleurotaceae</taxon>
        <taxon>Pleurotus</taxon>
    </lineage>
</organism>
<evidence type="ECO:0000256" key="5">
    <source>
        <dbReference type="ARBA" id="ARBA00023002"/>
    </source>
</evidence>
<evidence type="ECO:0000256" key="7">
    <source>
        <dbReference type="ARBA" id="ARBA00023033"/>
    </source>
</evidence>
<evidence type="ECO:0000256" key="9">
    <source>
        <dbReference type="RuleBase" id="RU000461"/>
    </source>
</evidence>
<evidence type="ECO:0000313" key="11">
    <source>
        <dbReference type="EMBL" id="KAF7421213.1"/>
    </source>
</evidence>
<evidence type="ECO:0008006" key="13">
    <source>
        <dbReference type="Google" id="ProtNLM"/>
    </source>
</evidence>
<comment type="similarity">
    <text evidence="2 9">Belongs to the cytochrome P450 family.</text>
</comment>
<proteinExistence type="inferred from homology"/>
<keyword evidence="5 9" id="KW-0560">Oxidoreductase</keyword>
<evidence type="ECO:0000256" key="8">
    <source>
        <dbReference type="PIRSR" id="PIRSR602401-1"/>
    </source>
</evidence>
<dbReference type="AlphaFoldDB" id="A0A8H7DNF4"/>
<dbReference type="Proteomes" id="UP000623687">
    <property type="component" value="Unassembled WGS sequence"/>
</dbReference>
<evidence type="ECO:0000256" key="3">
    <source>
        <dbReference type="ARBA" id="ARBA00022617"/>
    </source>
</evidence>
<dbReference type="PANTHER" id="PTHR24287">
    <property type="entry name" value="P450, PUTATIVE (EUROFUNG)-RELATED"/>
    <property type="match status" value="1"/>
</dbReference>
<dbReference type="PRINTS" id="PR00385">
    <property type="entry name" value="P450"/>
</dbReference>
<keyword evidence="3 8" id="KW-0349">Heme</keyword>
<accession>A0A8H7DNF4</accession>
<dbReference type="EMBL" id="JACETU010000009">
    <property type="protein sequence ID" value="KAF7421213.1"/>
    <property type="molecule type" value="Genomic_DNA"/>
</dbReference>
<evidence type="ECO:0000256" key="2">
    <source>
        <dbReference type="ARBA" id="ARBA00010617"/>
    </source>
</evidence>
<evidence type="ECO:0000256" key="6">
    <source>
        <dbReference type="ARBA" id="ARBA00023004"/>
    </source>
</evidence>
<dbReference type="GeneID" id="59381552"/>
<dbReference type="Pfam" id="PF00067">
    <property type="entry name" value="p450"/>
    <property type="match status" value="1"/>
</dbReference>
<keyword evidence="10" id="KW-1133">Transmembrane helix</keyword>
<feature type="transmembrane region" description="Helical" evidence="10">
    <location>
        <begin position="38"/>
        <end position="59"/>
    </location>
</feature>
<dbReference type="InterPro" id="IPR047146">
    <property type="entry name" value="Cyt_P450_E_CYP52_fungi"/>
</dbReference>
<dbReference type="SUPFAM" id="SSF48264">
    <property type="entry name" value="Cytochrome P450"/>
    <property type="match status" value="1"/>
</dbReference>
<dbReference type="PROSITE" id="PS00086">
    <property type="entry name" value="CYTOCHROME_P450"/>
    <property type="match status" value="1"/>
</dbReference>
<dbReference type="PANTHER" id="PTHR24287:SF1">
    <property type="entry name" value="P450, PUTATIVE (EUROFUNG)-RELATED"/>
    <property type="match status" value="1"/>
</dbReference>
<reference evidence="11" key="1">
    <citation type="submission" date="2019-07" db="EMBL/GenBank/DDBJ databases">
        <authorList>
            <person name="Palmer J.M."/>
        </authorList>
    </citation>
    <scope>NUCLEOTIDE SEQUENCE</scope>
    <source>
        <strain evidence="11">PC9</strain>
    </source>
</reference>
<evidence type="ECO:0000256" key="1">
    <source>
        <dbReference type="ARBA" id="ARBA00001971"/>
    </source>
</evidence>
<dbReference type="GO" id="GO:0005506">
    <property type="term" value="F:iron ion binding"/>
    <property type="evidence" value="ECO:0007669"/>
    <property type="project" value="InterPro"/>
</dbReference>
<dbReference type="PRINTS" id="PR00463">
    <property type="entry name" value="EP450I"/>
</dbReference>
<keyword evidence="10" id="KW-0812">Transmembrane</keyword>
<dbReference type="VEuPathDB" id="FungiDB:PC9H_011734"/>
<feature type="transmembrane region" description="Helical" evidence="10">
    <location>
        <begin position="12"/>
        <end position="32"/>
    </location>
</feature>
<comment type="caution">
    <text evidence="11">The sequence shown here is derived from an EMBL/GenBank/DDBJ whole genome shotgun (WGS) entry which is preliminary data.</text>
</comment>
<dbReference type="CDD" id="cd11063">
    <property type="entry name" value="CYP52"/>
    <property type="match status" value="1"/>
</dbReference>
<evidence type="ECO:0000256" key="10">
    <source>
        <dbReference type="SAM" id="Phobius"/>
    </source>
</evidence>
<evidence type="ECO:0000256" key="4">
    <source>
        <dbReference type="ARBA" id="ARBA00022723"/>
    </source>
</evidence>
<keyword evidence="12" id="KW-1185">Reference proteome</keyword>
<dbReference type="RefSeq" id="XP_036627071.1">
    <property type="nucleotide sequence ID" value="XM_036781216.1"/>
</dbReference>
<keyword evidence="4 8" id="KW-0479">Metal-binding</keyword>
<evidence type="ECO:0000313" key="12">
    <source>
        <dbReference type="Proteomes" id="UP000623687"/>
    </source>
</evidence>
<dbReference type="GO" id="GO:0020037">
    <property type="term" value="F:heme binding"/>
    <property type="evidence" value="ECO:0007669"/>
    <property type="project" value="InterPro"/>
</dbReference>
<protein>
    <recommendedName>
        <fullName evidence="13">Cytochrome P450 monooxygenase pc-3</fullName>
    </recommendedName>
</protein>
<dbReference type="InterPro" id="IPR001128">
    <property type="entry name" value="Cyt_P450"/>
</dbReference>
<keyword evidence="6 8" id="KW-0408">Iron</keyword>
<keyword evidence="7 9" id="KW-0503">Monooxygenase</keyword>
<dbReference type="InterPro" id="IPR017972">
    <property type="entry name" value="Cyt_P450_CS"/>
</dbReference>
<dbReference type="InterPro" id="IPR002401">
    <property type="entry name" value="Cyt_P450_E_grp-I"/>
</dbReference>
<dbReference type="OrthoDB" id="1470350at2759"/>
<feature type="binding site" description="axial binding residue" evidence="8">
    <location>
        <position position="546"/>
    </location>
    <ligand>
        <name>heme</name>
        <dbReference type="ChEBI" id="CHEBI:30413"/>
    </ligand>
    <ligandPart>
        <name>Fe</name>
        <dbReference type="ChEBI" id="CHEBI:18248"/>
    </ligandPart>
</feature>
<dbReference type="GO" id="GO:0016705">
    <property type="term" value="F:oxidoreductase activity, acting on paired donors, with incorporation or reduction of molecular oxygen"/>
    <property type="evidence" value="ECO:0007669"/>
    <property type="project" value="InterPro"/>
</dbReference>
<name>A0A8H7DNF4_PLEOS</name>